<dbReference type="AlphaFoldDB" id="A0A068TVK6"/>
<proteinExistence type="predicted"/>
<gene>
    <name evidence="2" type="ORF">GSCOC_T00026529001</name>
</gene>
<name>A0A068TVK6_COFCA</name>
<dbReference type="PhylomeDB" id="A0A068TVK6"/>
<evidence type="ECO:0000256" key="1">
    <source>
        <dbReference type="SAM" id="Coils"/>
    </source>
</evidence>
<evidence type="ECO:0000313" key="2">
    <source>
        <dbReference type="EMBL" id="CDO99378.1"/>
    </source>
</evidence>
<dbReference type="Proteomes" id="UP000295252">
    <property type="component" value="Chromosome V"/>
</dbReference>
<sequence length="215" mass="25838">MGGYQTKDRTMPSRKAVEGLQYKVKLLQGEVSEIICLRDAEIEAYEREMMVFAFKEAEWKKERKKLREEVKKLRKQLECREDRFKGMENEFVVDKSGNKWHFLGPSFLFEEIREEQARRDDAVEKWKQLYFAIKVELDDLIQRTNQGEGLFWRAEAEDMLEELQRELMAREKAIELLQAQLATMKQEESKWEREVDILRQSLRIVCHNKKGKKDR</sequence>
<protein>
    <submittedName>
        <fullName evidence="2">Uncharacterized protein</fullName>
    </submittedName>
</protein>
<dbReference type="InParanoid" id="A0A068TVK6"/>
<dbReference type="PANTHER" id="PTHR37226">
    <property type="entry name" value="GOLGIN FAMILY A PROTEIN"/>
    <property type="match status" value="1"/>
</dbReference>
<dbReference type="Gramene" id="CDO99378">
    <property type="protein sequence ID" value="CDO99378"/>
    <property type="gene ID" value="GSCOC_T00026529001"/>
</dbReference>
<dbReference type="OrthoDB" id="1869333at2759"/>
<reference evidence="3" key="1">
    <citation type="journal article" date="2014" name="Science">
        <title>The coffee genome provides insight into the convergent evolution of caffeine biosynthesis.</title>
        <authorList>
            <person name="Denoeud F."/>
            <person name="Carretero-Paulet L."/>
            <person name="Dereeper A."/>
            <person name="Droc G."/>
            <person name="Guyot R."/>
            <person name="Pietrella M."/>
            <person name="Zheng C."/>
            <person name="Alberti A."/>
            <person name="Anthony F."/>
            <person name="Aprea G."/>
            <person name="Aury J.M."/>
            <person name="Bento P."/>
            <person name="Bernard M."/>
            <person name="Bocs S."/>
            <person name="Campa C."/>
            <person name="Cenci A."/>
            <person name="Combes M.C."/>
            <person name="Crouzillat D."/>
            <person name="Da Silva C."/>
            <person name="Daddiego L."/>
            <person name="De Bellis F."/>
            <person name="Dussert S."/>
            <person name="Garsmeur O."/>
            <person name="Gayraud T."/>
            <person name="Guignon V."/>
            <person name="Jahn K."/>
            <person name="Jamilloux V."/>
            <person name="Joet T."/>
            <person name="Labadie K."/>
            <person name="Lan T."/>
            <person name="Leclercq J."/>
            <person name="Lepelley M."/>
            <person name="Leroy T."/>
            <person name="Li L.T."/>
            <person name="Librado P."/>
            <person name="Lopez L."/>
            <person name="Munoz A."/>
            <person name="Noel B."/>
            <person name="Pallavicini A."/>
            <person name="Perrotta G."/>
            <person name="Poncet V."/>
            <person name="Pot D."/>
            <person name="Priyono X."/>
            <person name="Rigoreau M."/>
            <person name="Rouard M."/>
            <person name="Rozas J."/>
            <person name="Tranchant-Dubreuil C."/>
            <person name="VanBuren R."/>
            <person name="Zhang Q."/>
            <person name="Andrade A.C."/>
            <person name="Argout X."/>
            <person name="Bertrand B."/>
            <person name="de Kochko A."/>
            <person name="Graziosi G."/>
            <person name="Henry R.J."/>
            <person name="Jayarama X."/>
            <person name="Ming R."/>
            <person name="Nagai C."/>
            <person name="Rounsley S."/>
            <person name="Sankoff D."/>
            <person name="Giuliano G."/>
            <person name="Albert V.A."/>
            <person name="Wincker P."/>
            <person name="Lashermes P."/>
        </authorList>
    </citation>
    <scope>NUCLEOTIDE SEQUENCE [LARGE SCALE GENOMIC DNA]</scope>
    <source>
        <strain evidence="3">cv. DH200-94</strain>
    </source>
</reference>
<accession>A0A068TVK6</accession>
<feature type="coiled-coil region" evidence="1">
    <location>
        <begin position="153"/>
        <end position="201"/>
    </location>
</feature>
<evidence type="ECO:0000313" key="3">
    <source>
        <dbReference type="Proteomes" id="UP000295252"/>
    </source>
</evidence>
<dbReference type="EMBL" id="HG739087">
    <property type="protein sequence ID" value="CDO99378.1"/>
    <property type="molecule type" value="Genomic_DNA"/>
</dbReference>
<keyword evidence="3" id="KW-1185">Reference proteome</keyword>
<keyword evidence="1" id="KW-0175">Coiled coil</keyword>
<dbReference type="PANTHER" id="PTHR37226:SF4">
    <property type="entry name" value="GOLGIN FAMILY A PROTEIN"/>
    <property type="match status" value="1"/>
</dbReference>
<dbReference type="OMA" id="SYERDIM"/>
<organism evidence="2 3">
    <name type="scientific">Coffea canephora</name>
    <name type="common">Robusta coffee</name>
    <dbReference type="NCBI Taxonomy" id="49390"/>
    <lineage>
        <taxon>Eukaryota</taxon>
        <taxon>Viridiplantae</taxon>
        <taxon>Streptophyta</taxon>
        <taxon>Embryophyta</taxon>
        <taxon>Tracheophyta</taxon>
        <taxon>Spermatophyta</taxon>
        <taxon>Magnoliopsida</taxon>
        <taxon>eudicotyledons</taxon>
        <taxon>Gunneridae</taxon>
        <taxon>Pentapetalae</taxon>
        <taxon>asterids</taxon>
        <taxon>lamiids</taxon>
        <taxon>Gentianales</taxon>
        <taxon>Rubiaceae</taxon>
        <taxon>Ixoroideae</taxon>
        <taxon>Gardenieae complex</taxon>
        <taxon>Bertiereae - Coffeeae clade</taxon>
        <taxon>Coffeeae</taxon>
        <taxon>Coffea</taxon>
    </lineage>
</organism>
<dbReference type="FunCoup" id="A0A068TVK6">
    <property type="interactions" value="37"/>
</dbReference>
<feature type="coiled-coil region" evidence="1">
    <location>
        <begin position="56"/>
        <end position="90"/>
    </location>
</feature>